<organism evidence="1 2">
    <name type="scientific">Reticulomyxa filosa</name>
    <dbReference type="NCBI Taxonomy" id="46433"/>
    <lineage>
        <taxon>Eukaryota</taxon>
        <taxon>Sar</taxon>
        <taxon>Rhizaria</taxon>
        <taxon>Retaria</taxon>
        <taxon>Foraminifera</taxon>
        <taxon>Monothalamids</taxon>
        <taxon>Reticulomyxidae</taxon>
        <taxon>Reticulomyxa</taxon>
    </lineage>
</organism>
<dbReference type="InterPro" id="IPR021861">
    <property type="entry name" value="THO_THOC1"/>
</dbReference>
<dbReference type="PANTHER" id="PTHR13265">
    <property type="entry name" value="THO COMPLEX SUBUNIT 1"/>
    <property type="match status" value="1"/>
</dbReference>
<dbReference type="AlphaFoldDB" id="X6P4S9"/>
<dbReference type="PANTHER" id="PTHR13265:SF0">
    <property type="entry name" value="HPR1"/>
    <property type="match status" value="1"/>
</dbReference>
<keyword evidence="2" id="KW-1185">Reference proteome</keyword>
<reference evidence="1 2" key="1">
    <citation type="journal article" date="2013" name="Curr. Biol.">
        <title>The Genome of the Foraminiferan Reticulomyxa filosa.</title>
        <authorList>
            <person name="Glockner G."/>
            <person name="Hulsmann N."/>
            <person name="Schleicher M."/>
            <person name="Noegel A.A."/>
            <person name="Eichinger L."/>
            <person name="Gallinger C."/>
            <person name="Pawlowski J."/>
            <person name="Sierra R."/>
            <person name="Euteneuer U."/>
            <person name="Pillet L."/>
            <person name="Moustafa A."/>
            <person name="Platzer M."/>
            <person name="Groth M."/>
            <person name="Szafranski K."/>
            <person name="Schliwa M."/>
        </authorList>
    </citation>
    <scope>NUCLEOTIDE SEQUENCE [LARGE SCALE GENOMIC DNA]</scope>
</reference>
<name>X6P4S9_RETFI</name>
<accession>X6P4S9</accession>
<comment type="caution">
    <text evidence="1">The sequence shown here is derived from an EMBL/GenBank/DDBJ whole genome shotgun (WGS) entry which is preliminary data.</text>
</comment>
<dbReference type="EMBL" id="ASPP01003644">
    <property type="protein sequence ID" value="ETO33128.1"/>
    <property type="molecule type" value="Genomic_DNA"/>
</dbReference>
<evidence type="ECO:0000313" key="1">
    <source>
        <dbReference type="EMBL" id="ETO33128.1"/>
    </source>
</evidence>
<dbReference type="OrthoDB" id="10257415at2759"/>
<proteinExistence type="predicted"/>
<dbReference type="GO" id="GO:0006406">
    <property type="term" value="P:mRNA export from nucleus"/>
    <property type="evidence" value="ECO:0007669"/>
    <property type="project" value="TreeGrafter"/>
</dbReference>
<protein>
    <submittedName>
        <fullName evidence="1">Uncharacterized protein</fullName>
    </submittedName>
</protein>
<sequence length="139" mass="16495">MYVTPINKQKDFRNVDQALYNASWSIQNLFRDPRSVLSTRRTDEFKTFKDNLRTVLDYFEQNRIQEMDALQHYKSKEESNGAWMLDDMSNGNFKYLTNCNLFALQLSDPTIRRNILVQTLIFCHSHIVVSKTHYISMCL</sequence>
<gene>
    <name evidence="1" type="ORF">RFI_03978</name>
</gene>
<dbReference type="Pfam" id="PF11957">
    <property type="entry name" value="efThoc1"/>
    <property type="match status" value="1"/>
</dbReference>
<dbReference type="GO" id="GO:0000445">
    <property type="term" value="C:THO complex part of transcription export complex"/>
    <property type="evidence" value="ECO:0007669"/>
    <property type="project" value="TreeGrafter"/>
</dbReference>
<dbReference type="Proteomes" id="UP000023152">
    <property type="component" value="Unassembled WGS sequence"/>
</dbReference>
<evidence type="ECO:0000313" key="2">
    <source>
        <dbReference type="Proteomes" id="UP000023152"/>
    </source>
</evidence>